<evidence type="ECO:0000256" key="1">
    <source>
        <dbReference type="ARBA" id="ARBA00004651"/>
    </source>
</evidence>
<dbReference type="Gene3D" id="1.20.1250.20">
    <property type="entry name" value="MFS general substrate transporter like domains"/>
    <property type="match status" value="1"/>
</dbReference>
<dbReference type="PRINTS" id="PR01036">
    <property type="entry name" value="TCRTETB"/>
</dbReference>
<evidence type="ECO:0000259" key="8">
    <source>
        <dbReference type="PROSITE" id="PS50850"/>
    </source>
</evidence>
<dbReference type="PANTHER" id="PTHR23501">
    <property type="entry name" value="MAJOR FACILITATOR SUPERFAMILY"/>
    <property type="match status" value="1"/>
</dbReference>
<dbReference type="InterPro" id="IPR011701">
    <property type="entry name" value="MFS"/>
</dbReference>
<protein>
    <recommendedName>
        <fullName evidence="8">Major facilitator superfamily (MFS) profile domain-containing protein</fullName>
    </recommendedName>
</protein>
<dbReference type="Proteomes" id="UP000245380">
    <property type="component" value="Unassembled WGS sequence"/>
</dbReference>
<proteinExistence type="predicted"/>
<feature type="transmembrane region" description="Helical" evidence="7">
    <location>
        <begin position="469"/>
        <end position="494"/>
    </location>
</feature>
<dbReference type="InterPro" id="IPR036259">
    <property type="entry name" value="MFS_trans_sf"/>
</dbReference>
<feature type="transmembrane region" description="Helical" evidence="7">
    <location>
        <begin position="106"/>
        <end position="126"/>
    </location>
</feature>
<feature type="transmembrane region" description="Helical" evidence="7">
    <location>
        <begin position="219"/>
        <end position="242"/>
    </location>
</feature>
<keyword evidence="3" id="KW-1003">Cell membrane</keyword>
<name>A0A2U3DC26_SULT2</name>
<dbReference type="RefSeq" id="WP_109429442.1">
    <property type="nucleotide sequence ID" value="NZ_MPDK01000002.1"/>
</dbReference>
<organism evidence="9 10">
    <name type="scientific">Sulfoacidibacillus thermotolerans</name>
    <name type="common">Acidibacillus sulfuroxidans</name>
    <dbReference type="NCBI Taxonomy" id="1765684"/>
    <lineage>
        <taxon>Bacteria</taxon>
        <taxon>Bacillati</taxon>
        <taxon>Bacillota</taxon>
        <taxon>Bacilli</taxon>
        <taxon>Bacillales</taxon>
        <taxon>Alicyclobacillaceae</taxon>
        <taxon>Sulfoacidibacillus</taxon>
    </lineage>
</organism>
<dbReference type="Gene3D" id="1.20.1720.10">
    <property type="entry name" value="Multidrug resistance protein D"/>
    <property type="match status" value="1"/>
</dbReference>
<keyword evidence="5 7" id="KW-1133">Transmembrane helix</keyword>
<feature type="transmembrane region" description="Helical" evidence="7">
    <location>
        <begin position="74"/>
        <end position="100"/>
    </location>
</feature>
<dbReference type="PROSITE" id="PS50850">
    <property type="entry name" value="MFS"/>
    <property type="match status" value="1"/>
</dbReference>
<keyword evidence="10" id="KW-1185">Reference proteome</keyword>
<evidence type="ECO:0000313" key="10">
    <source>
        <dbReference type="Proteomes" id="UP000245380"/>
    </source>
</evidence>
<comment type="caution">
    <text evidence="9">The sequence shown here is derived from an EMBL/GenBank/DDBJ whole genome shotgun (WGS) entry which is preliminary data.</text>
</comment>
<feature type="transmembrane region" description="Helical" evidence="7">
    <location>
        <begin position="262"/>
        <end position="280"/>
    </location>
</feature>
<evidence type="ECO:0000256" key="3">
    <source>
        <dbReference type="ARBA" id="ARBA00022475"/>
    </source>
</evidence>
<sequence>MEVQRRRIVLAGLLVSMFLAAMEGTIVATAMPTIIGDLGGFSLFAWVFSLFLLAQVATIPIYGRLADVWGRKRVFTIGIFIFLFGSLFCGLSHSMLQLILSRAVQGVGAGAIQPIATTIVGDIYPLRERARVQGYISSVWALASIGGPMLGGFIVQTIGWPWIFWINVPIGLVAWFGIFFFHKEQLTQKRHVLDFLGSILLVLGTSALILALVQGGVVWAWTSWQSIAVFLFSGIFTFLFILRQRVAAEPILPLQLLRARNIALANAIALIIGGITYGLSSFTPTFVQGVLGTSAVVAGLTIATLSIGWPIAASLSGRLILARGYRFTFILGLILTFFATLVYPFLLTATSSPWWIALGTTLFGFGLGLSSTTSLLLVQTVVSYEQRGVSTGVNMFARTLGSSLWVAILGSVMDGVIAQHLDLYPSTHFLRGATLDVTNVLLDPARRAQLAPSQLHFLTDALAAGIDHAFWFVCWSAAIGVLLTFFVSPSLIVAKQESSD</sequence>
<comment type="subcellular location">
    <subcellularLocation>
        <location evidence="1">Cell membrane</location>
        <topology evidence="1">Multi-pass membrane protein</topology>
    </subcellularLocation>
</comment>
<dbReference type="EMBL" id="MPDK01000002">
    <property type="protein sequence ID" value="PWI58847.1"/>
    <property type="molecule type" value="Genomic_DNA"/>
</dbReference>
<feature type="transmembrane region" description="Helical" evidence="7">
    <location>
        <begin position="162"/>
        <end position="181"/>
    </location>
</feature>
<evidence type="ECO:0000256" key="6">
    <source>
        <dbReference type="ARBA" id="ARBA00023136"/>
    </source>
</evidence>
<evidence type="ECO:0000256" key="2">
    <source>
        <dbReference type="ARBA" id="ARBA00022448"/>
    </source>
</evidence>
<dbReference type="PANTHER" id="PTHR23501:SF191">
    <property type="entry name" value="VACUOLAR BASIC AMINO ACID TRANSPORTER 4"/>
    <property type="match status" value="1"/>
</dbReference>
<feature type="transmembrane region" description="Helical" evidence="7">
    <location>
        <begin position="352"/>
        <end position="378"/>
    </location>
</feature>
<evidence type="ECO:0000256" key="5">
    <source>
        <dbReference type="ARBA" id="ARBA00022989"/>
    </source>
</evidence>
<evidence type="ECO:0000256" key="4">
    <source>
        <dbReference type="ARBA" id="ARBA00022692"/>
    </source>
</evidence>
<keyword evidence="2" id="KW-0813">Transport</keyword>
<dbReference type="GO" id="GO:0022857">
    <property type="term" value="F:transmembrane transporter activity"/>
    <property type="evidence" value="ECO:0007669"/>
    <property type="project" value="InterPro"/>
</dbReference>
<accession>A0A2U3DC26</accession>
<gene>
    <name evidence="9" type="ORF">BM613_01795</name>
</gene>
<feature type="transmembrane region" description="Helical" evidence="7">
    <location>
        <begin position="324"/>
        <end position="346"/>
    </location>
</feature>
<keyword evidence="6 7" id="KW-0472">Membrane</keyword>
<reference evidence="9 10" key="1">
    <citation type="submission" date="2016-11" db="EMBL/GenBank/DDBJ databases">
        <title>Comparative genomics of Acidibacillus ferroxidans species.</title>
        <authorList>
            <person name="Oliveira G."/>
            <person name="Nunes G."/>
            <person name="Oliveira R."/>
            <person name="Araujo F."/>
            <person name="Salim A."/>
            <person name="Scholte L."/>
            <person name="Morais D."/>
            <person name="Nancucheo I."/>
            <person name="Johnson D.B."/>
            <person name="Grail B."/>
            <person name="Bittencourt J."/>
            <person name="Valadares R."/>
        </authorList>
    </citation>
    <scope>NUCLEOTIDE SEQUENCE [LARGE SCALE GENOMIC DNA]</scope>
    <source>
        <strain evidence="9 10">Y002</strain>
    </source>
</reference>
<evidence type="ECO:0000313" key="9">
    <source>
        <dbReference type="EMBL" id="PWI58847.1"/>
    </source>
</evidence>
<dbReference type="AlphaFoldDB" id="A0A2U3DC26"/>
<dbReference type="Pfam" id="PF07690">
    <property type="entry name" value="MFS_1"/>
    <property type="match status" value="1"/>
</dbReference>
<dbReference type="GO" id="GO:0005886">
    <property type="term" value="C:plasma membrane"/>
    <property type="evidence" value="ECO:0007669"/>
    <property type="project" value="UniProtKB-SubCell"/>
</dbReference>
<dbReference type="CDD" id="cd17502">
    <property type="entry name" value="MFS_Azr1_MDR_like"/>
    <property type="match status" value="1"/>
</dbReference>
<feature type="transmembrane region" description="Helical" evidence="7">
    <location>
        <begin position="193"/>
        <end position="213"/>
    </location>
</feature>
<evidence type="ECO:0000256" key="7">
    <source>
        <dbReference type="SAM" id="Phobius"/>
    </source>
</evidence>
<dbReference type="OrthoDB" id="146256at2"/>
<feature type="transmembrane region" description="Helical" evidence="7">
    <location>
        <begin position="399"/>
        <end position="421"/>
    </location>
</feature>
<feature type="transmembrane region" description="Helical" evidence="7">
    <location>
        <begin position="38"/>
        <end position="62"/>
    </location>
</feature>
<dbReference type="SUPFAM" id="SSF103473">
    <property type="entry name" value="MFS general substrate transporter"/>
    <property type="match status" value="1"/>
</dbReference>
<dbReference type="InterPro" id="IPR020846">
    <property type="entry name" value="MFS_dom"/>
</dbReference>
<feature type="transmembrane region" description="Helical" evidence="7">
    <location>
        <begin position="286"/>
        <end position="312"/>
    </location>
</feature>
<keyword evidence="4 7" id="KW-0812">Transmembrane</keyword>
<feature type="transmembrane region" description="Helical" evidence="7">
    <location>
        <begin position="138"/>
        <end position="156"/>
    </location>
</feature>
<feature type="domain" description="Major facilitator superfamily (MFS) profile" evidence="8">
    <location>
        <begin position="9"/>
        <end position="492"/>
    </location>
</feature>
<dbReference type="FunFam" id="1.20.1720.10:FF:000004">
    <property type="entry name" value="EmrB/QacA family drug resistance transporter"/>
    <property type="match status" value="1"/>
</dbReference>